<reference evidence="2" key="1">
    <citation type="journal article" date="2019" name="Int. J. Syst. Evol. Microbiol.">
        <title>The Global Catalogue of Microorganisms (GCM) 10K type strain sequencing project: providing services to taxonomists for standard genome sequencing and annotation.</title>
        <authorList>
            <consortium name="The Broad Institute Genomics Platform"/>
            <consortium name="The Broad Institute Genome Sequencing Center for Infectious Disease"/>
            <person name="Wu L."/>
            <person name="Ma J."/>
        </authorList>
    </citation>
    <scope>NUCLEOTIDE SEQUENCE [LARGE SCALE GENOMIC DNA]</scope>
    <source>
        <strain evidence="2">JCM 17563</strain>
    </source>
</reference>
<gene>
    <name evidence="1" type="ORF">GCM10022280_09190</name>
</gene>
<accession>A0ABP7SL44</accession>
<organism evidence="1 2">
    <name type="scientific">Sphingomonas swuensis</name>
    <dbReference type="NCBI Taxonomy" id="977800"/>
    <lineage>
        <taxon>Bacteria</taxon>
        <taxon>Pseudomonadati</taxon>
        <taxon>Pseudomonadota</taxon>
        <taxon>Alphaproteobacteria</taxon>
        <taxon>Sphingomonadales</taxon>
        <taxon>Sphingomonadaceae</taxon>
        <taxon>Sphingomonas</taxon>
    </lineage>
</organism>
<dbReference type="Proteomes" id="UP001500235">
    <property type="component" value="Unassembled WGS sequence"/>
</dbReference>
<comment type="caution">
    <text evidence="1">The sequence shown here is derived from an EMBL/GenBank/DDBJ whole genome shotgun (WGS) entry which is preliminary data.</text>
</comment>
<proteinExistence type="predicted"/>
<dbReference type="EMBL" id="BAABBQ010000001">
    <property type="protein sequence ID" value="GAA4013194.1"/>
    <property type="molecule type" value="Genomic_DNA"/>
</dbReference>
<evidence type="ECO:0000313" key="2">
    <source>
        <dbReference type="Proteomes" id="UP001500235"/>
    </source>
</evidence>
<protein>
    <submittedName>
        <fullName evidence="1">Uncharacterized protein</fullName>
    </submittedName>
</protein>
<keyword evidence="2" id="KW-1185">Reference proteome</keyword>
<sequence>MEYPLDVELADVFSVPVSFVVPDLLAAQGSTPDDQPELFVFLTGFAVLTVTYAGGQFSFGETVRVSEEYTQSVELLEQLVAAIPDGARLASINVHDVVSGLVRTPRGEPNDAHSRPSLERLVRILDQVPEDLSLYDCEMGRAVLDSIGEPYGLEPAWNCESRERNPIANGRRLSARAQTLFLASAGRHCSNPETRSAASADLEAWRATGRSIA</sequence>
<dbReference type="RefSeq" id="WP_344706206.1">
    <property type="nucleotide sequence ID" value="NZ_BAABBQ010000001.1"/>
</dbReference>
<name>A0ABP7SL44_9SPHN</name>
<evidence type="ECO:0000313" key="1">
    <source>
        <dbReference type="EMBL" id="GAA4013194.1"/>
    </source>
</evidence>